<dbReference type="RefSeq" id="WP_222875693.1">
    <property type="nucleotide sequence ID" value="NZ_AP023361.1"/>
</dbReference>
<evidence type="ECO:0000259" key="1">
    <source>
        <dbReference type="Pfam" id="PF03205"/>
    </source>
</evidence>
<dbReference type="InterPro" id="IPR052539">
    <property type="entry name" value="MGD_biosynthesis_adapter"/>
</dbReference>
<dbReference type="PANTHER" id="PTHR40072">
    <property type="entry name" value="MOLYBDOPTERIN-GUANINE DINUCLEOTIDE BIOSYNTHESIS ADAPTER PROTEIN-RELATED"/>
    <property type="match status" value="1"/>
</dbReference>
<keyword evidence="3" id="KW-1185">Reference proteome</keyword>
<dbReference type="PANTHER" id="PTHR40072:SF1">
    <property type="entry name" value="MOLYBDOPTERIN-GUANINE DINUCLEOTIDE BIOSYNTHESIS ADAPTER PROTEIN"/>
    <property type="match status" value="1"/>
</dbReference>
<dbReference type="InterPro" id="IPR027417">
    <property type="entry name" value="P-loop_NTPase"/>
</dbReference>
<dbReference type="CDD" id="cd03116">
    <property type="entry name" value="MobB"/>
    <property type="match status" value="1"/>
</dbReference>
<dbReference type="Pfam" id="PF03205">
    <property type="entry name" value="MobB"/>
    <property type="match status" value="1"/>
</dbReference>
<gene>
    <name evidence="2" type="primary">mobB</name>
    <name evidence="2" type="ORF">IZ6_28290</name>
</gene>
<dbReference type="GO" id="GO:0005525">
    <property type="term" value="F:GTP binding"/>
    <property type="evidence" value="ECO:0007669"/>
    <property type="project" value="InterPro"/>
</dbReference>
<reference evidence="2 3" key="1">
    <citation type="submission" date="2020-08" db="EMBL/GenBank/DDBJ databases">
        <title>Genome sequence of Rhizobiales bacterium strain IZ6.</title>
        <authorList>
            <person name="Nakai R."/>
            <person name="Naganuma T."/>
        </authorList>
    </citation>
    <scope>NUCLEOTIDE SEQUENCE [LARGE SCALE GENOMIC DNA]</scope>
    <source>
        <strain evidence="2 3">IZ6</strain>
    </source>
</reference>
<dbReference type="NCBIfam" id="TIGR00176">
    <property type="entry name" value="mobB"/>
    <property type="match status" value="1"/>
</dbReference>
<dbReference type="AlphaFoldDB" id="A0A6S6QNJ7"/>
<name>A0A6S6QNJ7_9HYPH</name>
<feature type="domain" description="Molybdopterin-guanine dinucleotide biosynthesis protein B (MobB)" evidence="1">
    <location>
        <begin position="3"/>
        <end position="135"/>
    </location>
</feature>
<evidence type="ECO:0000313" key="2">
    <source>
        <dbReference type="EMBL" id="BCJ92094.1"/>
    </source>
</evidence>
<dbReference type="KEGG" id="tso:IZ6_28290"/>
<proteinExistence type="predicted"/>
<dbReference type="InterPro" id="IPR004435">
    <property type="entry name" value="MobB_dom"/>
</dbReference>
<protein>
    <submittedName>
        <fullName evidence="2">Molybdopterin-guanine dinucleotide biosynthesis protein MobB</fullName>
    </submittedName>
</protein>
<organism evidence="2 3">
    <name type="scientific">Terrihabitans soli</name>
    <dbReference type="NCBI Taxonomy" id="708113"/>
    <lineage>
        <taxon>Bacteria</taxon>
        <taxon>Pseudomonadati</taxon>
        <taxon>Pseudomonadota</taxon>
        <taxon>Alphaproteobacteria</taxon>
        <taxon>Hyphomicrobiales</taxon>
        <taxon>Terrihabitans</taxon>
    </lineage>
</organism>
<evidence type="ECO:0000313" key="3">
    <source>
        <dbReference type="Proteomes" id="UP000515317"/>
    </source>
</evidence>
<dbReference type="SUPFAM" id="SSF52540">
    <property type="entry name" value="P-loop containing nucleoside triphosphate hydrolases"/>
    <property type="match status" value="1"/>
</dbReference>
<sequence>MLVIGLAGWSGAGKTTLLEKLIPELTRRGLSVSTMKHAHHNFDVDKPGKDSFVHRQAGAREVLIASANRFALMHELRGAPEPALNDLIGKLSPVDLVIIEGYKTAPHPKIEIWRAANGKDFIHPKDQTIRAIAADEKLTGLPIPAVDLNDAKAVADLILTEARPLAEIFRT</sequence>
<dbReference type="EMBL" id="AP023361">
    <property type="protein sequence ID" value="BCJ92094.1"/>
    <property type="molecule type" value="Genomic_DNA"/>
</dbReference>
<dbReference type="Gene3D" id="3.40.50.300">
    <property type="entry name" value="P-loop containing nucleotide triphosphate hydrolases"/>
    <property type="match status" value="1"/>
</dbReference>
<dbReference type="GO" id="GO:0006777">
    <property type="term" value="P:Mo-molybdopterin cofactor biosynthetic process"/>
    <property type="evidence" value="ECO:0007669"/>
    <property type="project" value="InterPro"/>
</dbReference>
<dbReference type="Proteomes" id="UP000515317">
    <property type="component" value="Chromosome"/>
</dbReference>
<accession>A0A6S6QNJ7</accession>